<reference evidence="2 3" key="1">
    <citation type="submission" date="2021-01" db="EMBL/GenBank/DDBJ databases">
        <title>Roseomonas sp. nov, a bacterium isolated from an oil production mixture in Yumen Oilfield.</title>
        <authorList>
            <person name="Wu D."/>
        </authorList>
    </citation>
    <scope>NUCLEOTIDE SEQUENCE [LARGE SCALE GENOMIC DNA]</scope>
    <source>
        <strain evidence="2 3">ROY-5-3</strain>
    </source>
</reference>
<dbReference type="CDD" id="cd05403">
    <property type="entry name" value="NT_KNTase_like"/>
    <property type="match status" value="1"/>
</dbReference>
<accession>A0ABS6H313</accession>
<dbReference type="InterPro" id="IPR002934">
    <property type="entry name" value="Polymerase_NTP_transf_dom"/>
</dbReference>
<dbReference type="Proteomes" id="UP000689967">
    <property type="component" value="Unassembled WGS sequence"/>
</dbReference>
<sequence>MPTIQDLDRRLTADIAAARKPLLVALAEAARGRSWHYLLFGSLARGTARRGSDADIAVIGATGRDRALAERAARDACEALGLVPDLVLWDDLAPLVQAEAQREGIRCGA</sequence>
<evidence type="ECO:0000313" key="3">
    <source>
        <dbReference type="Proteomes" id="UP000689967"/>
    </source>
</evidence>
<evidence type="ECO:0000313" key="2">
    <source>
        <dbReference type="EMBL" id="MBU8543062.1"/>
    </source>
</evidence>
<comment type="caution">
    <text evidence="2">The sequence shown here is derived from an EMBL/GenBank/DDBJ whole genome shotgun (WGS) entry which is preliminary data.</text>
</comment>
<evidence type="ECO:0000259" key="1">
    <source>
        <dbReference type="Pfam" id="PF01909"/>
    </source>
</evidence>
<feature type="domain" description="Polymerase nucleotidyl transferase" evidence="1">
    <location>
        <begin position="39"/>
        <end position="105"/>
    </location>
</feature>
<dbReference type="EMBL" id="JAERQM010000001">
    <property type="protein sequence ID" value="MBU8543062.1"/>
    <property type="molecule type" value="Genomic_DNA"/>
</dbReference>
<dbReference type="Pfam" id="PF01909">
    <property type="entry name" value="NTP_transf_2"/>
    <property type="match status" value="1"/>
</dbReference>
<gene>
    <name evidence="2" type="ORF">JJQ90_05060</name>
</gene>
<keyword evidence="3" id="KW-1185">Reference proteome</keyword>
<protein>
    <submittedName>
        <fullName evidence="2">Nucleotidyltransferase domain-containing protein</fullName>
    </submittedName>
</protein>
<proteinExistence type="predicted"/>
<dbReference type="RefSeq" id="WP_216873357.1">
    <property type="nucleotide sequence ID" value="NZ_JAERQM010000001.1"/>
</dbReference>
<name>A0ABS6H313_9PROT</name>
<organism evidence="2 3">
    <name type="scientific">Falsiroseomonas oleicola</name>
    <dbReference type="NCBI Taxonomy" id="2801474"/>
    <lineage>
        <taxon>Bacteria</taxon>
        <taxon>Pseudomonadati</taxon>
        <taxon>Pseudomonadota</taxon>
        <taxon>Alphaproteobacteria</taxon>
        <taxon>Acetobacterales</taxon>
        <taxon>Roseomonadaceae</taxon>
        <taxon>Falsiroseomonas</taxon>
    </lineage>
</organism>